<gene>
    <name evidence="1" type="ORF">A3I33_00370</name>
</gene>
<evidence type="ECO:0000313" key="1">
    <source>
        <dbReference type="EMBL" id="OGY61562.1"/>
    </source>
</evidence>
<dbReference type="Proteomes" id="UP000176544">
    <property type="component" value="Unassembled WGS sequence"/>
</dbReference>
<dbReference type="EMBL" id="MHJA01000006">
    <property type="protein sequence ID" value="OGY61562.1"/>
    <property type="molecule type" value="Genomic_DNA"/>
</dbReference>
<organism evidence="1 2">
    <name type="scientific">Candidatus Colwellbacteria bacterium RIFCSPLOWO2_02_FULL_45_11</name>
    <dbReference type="NCBI Taxonomy" id="1797692"/>
    <lineage>
        <taxon>Bacteria</taxon>
        <taxon>Candidatus Colwelliibacteriota</taxon>
    </lineage>
</organism>
<dbReference type="AlphaFoldDB" id="A0A1G1ZA90"/>
<comment type="caution">
    <text evidence="1">The sequence shown here is derived from an EMBL/GenBank/DDBJ whole genome shotgun (WGS) entry which is preliminary data.</text>
</comment>
<accession>A0A1G1ZA90</accession>
<evidence type="ECO:0000313" key="2">
    <source>
        <dbReference type="Proteomes" id="UP000176544"/>
    </source>
</evidence>
<reference evidence="1 2" key="1">
    <citation type="journal article" date="2016" name="Nat. Commun.">
        <title>Thousands of microbial genomes shed light on interconnected biogeochemical processes in an aquifer system.</title>
        <authorList>
            <person name="Anantharaman K."/>
            <person name="Brown C.T."/>
            <person name="Hug L.A."/>
            <person name="Sharon I."/>
            <person name="Castelle C.J."/>
            <person name="Probst A.J."/>
            <person name="Thomas B.C."/>
            <person name="Singh A."/>
            <person name="Wilkins M.J."/>
            <person name="Karaoz U."/>
            <person name="Brodie E.L."/>
            <person name="Williams K.H."/>
            <person name="Hubbard S.S."/>
            <person name="Banfield J.F."/>
        </authorList>
    </citation>
    <scope>NUCLEOTIDE SEQUENCE [LARGE SCALE GENOMIC DNA]</scope>
</reference>
<sequence length="135" mass="15352">MILVSKKWRRSRPRGCVSRGRLLQAVSPVSAGAVGELRRSVLTDVPDLRAVVDGVVVEVDLAVQGDRVAPLVDDLAGASRAPRRWCSEQRYRDDENDREYQDDQEQDALRHLCPLSGVQWHELISYLDQNSYLFY</sequence>
<protein>
    <submittedName>
        <fullName evidence="1">Uncharacterized protein</fullName>
    </submittedName>
</protein>
<name>A0A1G1ZA90_9BACT</name>
<proteinExistence type="predicted"/>